<dbReference type="PANTHER" id="PTHR43384">
    <property type="entry name" value="SEPTUM SITE-DETERMINING PROTEIN MIND HOMOLOG, CHLOROPLASTIC-RELATED"/>
    <property type="match status" value="1"/>
</dbReference>
<dbReference type="OrthoDB" id="9768734at2"/>
<dbReference type="eggNOG" id="COG4963">
    <property type="taxonomic scope" value="Bacteria"/>
</dbReference>
<dbReference type="GO" id="GO:0009898">
    <property type="term" value="C:cytoplasmic side of plasma membrane"/>
    <property type="evidence" value="ECO:0007669"/>
    <property type="project" value="TreeGrafter"/>
</dbReference>
<evidence type="ECO:0000313" key="5">
    <source>
        <dbReference type="Proteomes" id="UP000002985"/>
    </source>
</evidence>
<evidence type="ECO:0000256" key="1">
    <source>
        <dbReference type="ARBA" id="ARBA00022741"/>
    </source>
</evidence>
<keyword evidence="1" id="KW-0547">Nucleotide-binding</keyword>
<dbReference type="GO" id="GO:0051782">
    <property type="term" value="P:negative regulation of cell division"/>
    <property type="evidence" value="ECO:0007669"/>
    <property type="project" value="TreeGrafter"/>
</dbReference>
<dbReference type="GO" id="GO:0005524">
    <property type="term" value="F:ATP binding"/>
    <property type="evidence" value="ECO:0007669"/>
    <property type="project" value="UniProtKB-KW"/>
</dbReference>
<dbReference type="EMBL" id="BAFH01000004">
    <property type="protein sequence ID" value="GAB63444.1"/>
    <property type="molecule type" value="Genomic_DNA"/>
</dbReference>
<gene>
    <name evidence="4" type="ORF">KSU1_D0135</name>
</gene>
<dbReference type="Proteomes" id="UP000002985">
    <property type="component" value="Unassembled WGS sequence"/>
</dbReference>
<dbReference type="InterPro" id="IPR050625">
    <property type="entry name" value="ParA/MinD_ATPase"/>
</dbReference>
<dbReference type="InterPro" id="IPR025669">
    <property type="entry name" value="AAA_dom"/>
</dbReference>
<sequence length="389" mass="43441">MVKNIISIRLEIQNQKIREELEEIISSLGGFQIHHTTSQMKNNGSYDLLIQELGDNPKKELQMVNNLQMSGTVRDIFLTSSITSPETLLEALKVGARGFFPQPINKEEVRDALVKIKSLREHEKAAGTTGKRGKIIDIFGCKGGVGTTLIAANLAASIAELESTSSVALIDMNRFFGEISSMLTIESVFDWIKVAKNIARLDETYLMSILSRHTSGIYILPSPVELTEDYPVSPQALEALLKLMQTMFDFIIIDSGKYLDDNSKAVMKMSDTVLLVCIQNLPCIINLKKLQDAFRKYGYPLRENTGIIVNRFVKHADISLDMLEKGIDKKVLCCIPNVYRTTMSAIHQGKPLCTTAQGTEIHKKFKELASVFLENSERKKGKGIFSLFS</sequence>
<protein>
    <submittedName>
        <fullName evidence="4">Pilus assembly protein</fullName>
    </submittedName>
</protein>
<evidence type="ECO:0000313" key="4">
    <source>
        <dbReference type="EMBL" id="GAB63444.1"/>
    </source>
</evidence>
<dbReference type="AlphaFoldDB" id="I3INZ9"/>
<name>I3INZ9_9BACT</name>
<dbReference type="InterPro" id="IPR011006">
    <property type="entry name" value="CheY-like_superfamily"/>
</dbReference>
<dbReference type="GO" id="GO:0016887">
    <property type="term" value="F:ATP hydrolysis activity"/>
    <property type="evidence" value="ECO:0007669"/>
    <property type="project" value="TreeGrafter"/>
</dbReference>
<reference evidence="4 5" key="1">
    <citation type="journal article" date="2012" name="FEBS Lett.">
        <title>Anammox organism KSU-1 expresses a NirK-type copper-containing nitrite reductase instead of a NirS-type with cytochrome cd1.</title>
        <authorList>
            <person name="Hira D."/>
            <person name="Toh H."/>
            <person name="Migita C.T."/>
            <person name="Okubo H."/>
            <person name="Nishiyama T."/>
            <person name="Hattori M."/>
            <person name="Furukawa K."/>
            <person name="Fujii T."/>
        </authorList>
    </citation>
    <scope>NUCLEOTIDE SEQUENCE [LARGE SCALE GENOMIC DNA]</scope>
</reference>
<evidence type="ECO:0000256" key="2">
    <source>
        <dbReference type="ARBA" id="ARBA00022840"/>
    </source>
</evidence>
<dbReference type="InterPro" id="IPR027417">
    <property type="entry name" value="P-loop_NTPase"/>
</dbReference>
<dbReference type="STRING" id="247490.KSU1_D0135"/>
<feature type="domain" description="AAA" evidence="3">
    <location>
        <begin position="134"/>
        <end position="278"/>
    </location>
</feature>
<accession>I3INZ9</accession>
<dbReference type="Gene3D" id="3.40.50.300">
    <property type="entry name" value="P-loop containing nucleotide triphosphate hydrolases"/>
    <property type="match status" value="1"/>
</dbReference>
<organism evidence="4 5">
    <name type="scientific">Candidatus Jettenia caeni</name>
    <dbReference type="NCBI Taxonomy" id="247490"/>
    <lineage>
        <taxon>Bacteria</taxon>
        <taxon>Pseudomonadati</taxon>
        <taxon>Planctomycetota</taxon>
        <taxon>Candidatus Brocadiia</taxon>
        <taxon>Candidatus Brocadiales</taxon>
        <taxon>Candidatus Brocadiaceae</taxon>
        <taxon>Candidatus Jettenia</taxon>
    </lineage>
</organism>
<dbReference type="PANTHER" id="PTHR43384:SF6">
    <property type="entry name" value="SEPTUM SITE-DETERMINING PROTEIN MIND HOMOLOG, CHLOROPLASTIC"/>
    <property type="match status" value="1"/>
</dbReference>
<proteinExistence type="predicted"/>
<dbReference type="SUPFAM" id="SSF52172">
    <property type="entry name" value="CheY-like"/>
    <property type="match status" value="1"/>
</dbReference>
<keyword evidence="2" id="KW-0067">ATP-binding</keyword>
<comment type="caution">
    <text evidence="4">The sequence shown here is derived from an EMBL/GenBank/DDBJ whole genome shotgun (WGS) entry which is preliminary data.</text>
</comment>
<evidence type="ECO:0000259" key="3">
    <source>
        <dbReference type="Pfam" id="PF13614"/>
    </source>
</evidence>
<dbReference type="SUPFAM" id="SSF52540">
    <property type="entry name" value="P-loop containing nucleoside triphosphate hydrolases"/>
    <property type="match status" value="1"/>
</dbReference>
<keyword evidence="5" id="KW-1185">Reference proteome</keyword>
<dbReference type="GO" id="GO:0005829">
    <property type="term" value="C:cytosol"/>
    <property type="evidence" value="ECO:0007669"/>
    <property type="project" value="TreeGrafter"/>
</dbReference>
<dbReference type="Gene3D" id="3.40.50.2300">
    <property type="match status" value="1"/>
</dbReference>
<dbReference type="Pfam" id="PF13614">
    <property type="entry name" value="AAA_31"/>
    <property type="match status" value="1"/>
</dbReference>